<dbReference type="RefSeq" id="WP_352984438.1">
    <property type="nucleotide sequence ID" value="NZ_JBEQNA010000011.1"/>
</dbReference>
<feature type="compositionally biased region" description="Pro residues" evidence="1">
    <location>
        <begin position="239"/>
        <end position="251"/>
    </location>
</feature>
<gene>
    <name evidence="2" type="ORF">ABUK86_17160</name>
</gene>
<sequence length="251" mass="27339">MGDSAHNFVKVVLGIDLPRAGTPAMRAASEVYDTLDEQVHELPDVMDTTRNRVRRNFGGAASDYYDRPLSAFTSEERDYVGNVARTSRTLSAELRESAANVDYMVAMVWSQVAQFITETTLAVATAKVTFGASLKWIPVFEAIRSLAVQRLIAWFLVTVPSHQFVSQVFASFGALIQHVQIDNGDRDGVGQDLLRDAHVGAVIEELVPTGSSGGFGVFVNSGFAEAFTRHLDDLRGRPDPPAPPMPEGRVA</sequence>
<feature type="non-terminal residue" evidence="2">
    <location>
        <position position="251"/>
    </location>
</feature>
<protein>
    <submittedName>
        <fullName evidence="2">Uncharacterized protein</fullName>
    </submittedName>
</protein>
<dbReference type="EMBL" id="JBEQNB010000009">
    <property type="protein sequence ID" value="MES0835510.1"/>
    <property type="molecule type" value="Genomic_DNA"/>
</dbReference>
<keyword evidence="3" id="KW-1185">Reference proteome</keyword>
<evidence type="ECO:0000256" key="1">
    <source>
        <dbReference type="SAM" id="MobiDB-lite"/>
    </source>
</evidence>
<organism evidence="2 3">
    <name type="scientific">Nocardiopsis tropica</name>
    <dbReference type="NCBI Taxonomy" id="109330"/>
    <lineage>
        <taxon>Bacteria</taxon>
        <taxon>Bacillati</taxon>
        <taxon>Actinomycetota</taxon>
        <taxon>Actinomycetes</taxon>
        <taxon>Streptosporangiales</taxon>
        <taxon>Nocardiopsidaceae</taxon>
        <taxon>Nocardiopsis</taxon>
    </lineage>
</organism>
<evidence type="ECO:0000313" key="3">
    <source>
        <dbReference type="Proteomes" id="UP001432401"/>
    </source>
</evidence>
<evidence type="ECO:0000313" key="2">
    <source>
        <dbReference type="EMBL" id="MES0835510.1"/>
    </source>
</evidence>
<reference evidence="2 3" key="1">
    <citation type="submission" date="2024-06" db="EMBL/GenBank/DDBJ databases">
        <authorList>
            <person name="Bataeva Y.V."/>
            <person name="Grigorian L.N."/>
            <person name="Solomentsev V.I."/>
        </authorList>
    </citation>
    <scope>NUCLEOTIDE SEQUENCE [LARGE SCALE GENOMIC DNA]</scope>
    <source>
        <strain evidence="3">SCPM-O-B-12605 (RCAM04882)</strain>
    </source>
</reference>
<name>A0ABV1ZWL6_9ACTN</name>
<dbReference type="Proteomes" id="UP001432401">
    <property type="component" value="Unassembled WGS sequence"/>
</dbReference>
<feature type="region of interest" description="Disordered" evidence="1">
    <location>
        <begin position="232"/>
        <end position="251"/>
    </location>
</feature>
<comment type="caution">
    <text evidence="2">The sequence shown here is derived from an EMBL/GenBank/DDBJ whole genome shotgun (WGS) entry which is preliminary data.</text>
</comment>
<accession>A0ABV1ZWL6</accession>
<proteinExistence type="predicted"/>